<name>A0A136PLU8_9ACTN</name>
<evidence type="ECO:0000313" key="2">
    <source>
        <dbReference type="Proteomes" id="UP000070620"/>
    </source>
</evidence>
<protein>
    <recommendedName>
        <fullName evidence="3">DUF306 domain-containing protein</fullName>
    </recommendedName>
</protein>
<dbReference type="Proteomes" id="UP000070620">
    <property type="component" value="Unassembled WGS sequence"/>
</dbReference>
<keyword evidence="2" id="KW-1185">Reference proteome</keyword>
<evidence type="ECO:0000313" key="1">
    <source>
        <dbReference type="EMBL" id="KXK59450.1"/>
    </source>
</evidence>
<evidence type="ECO:0008006" key="3">
    <source>
        <dbReference type="Google" id="ProtNLM"/>
    </source>
</evidence>
<organism evidence="1 2">
    <name type="scientific">Micromonospora rosaria</name>
    <dbReference type="NCBI Taxonomy" id="47874"/>
    <lineage>
        <taxon>Bacteria</taxon>
        <taxon>Bacillati</taxon>
        <taxon>Actinomycetota</taxon>
        <taxon>Actinomycetes</taxon>
        <taxon>Micromonosporales</taxon>
        <taxon>Micromonosporaceae</taxon>
        <taxon>Micromonospora</taxon>
    </lineage>
</organism>
<proteinExistence type="predicted"/>
<accession>A0A136PLU8</accession>
<dbReference type="EMBL" id="LRQV01000113">
    <property type="protein sequence ID" value="KXK59450.1"/>
    <property type="molecule type" value="Genomic_DNA"/>
</dbReference>
<dbReference type="AlphaFoldDB" id="A0A136PLU8"/>
<comment type="caution">
    <text evidence="1">The sequence shown here is derived from an EMBL/GenBank/DDBJ whole genome shotgun (WGS) entry which is preliminary data.</text>
</comment>
<gene>
    <name evidence="1" type="ORF">AWW66_24205</name>
</gene>
<reference evidence="1 2" key="1">
    <citation type="submission" date="2016-01" db="EMBL/GenBank/DDBJ databases">
        <title>Whole genome sequence and analysis of Micromonospora rosaria DSM 803, which can produce antibacterial substance rosamicin.</title>
        <authorList>
            <person name="Yang H."/>
            <person name="He X."/>
            <person name="Zhu D."/>
        </authorList>
    </citation>
    <scope>NUCLEOTIDE SEQUENCE [LARGE SCALE GENOMIC DNA]</scope>
    <source>
        <strain evidence="1 2">DSM 803</strain>
    </source>
</reference>
<sequence length="284" mass="28818">MGVLAVLGLLLTGCLSTGGGEDAPGDAPPGGPVGWAIGEPTGLIGSWTVAGVAGADGSVLRLAPDGLTLVADCVRRGQWRAHADGLFVAYLSSLDGDRGCTGADPVTPGWLSRATGFRSDGDARVLVDEQEQVVARLQPGARPTAGPYLPPADTEPPVVTDEARRRLDPAARLPEALVVPGRDGVLGRWVPASGARGGPRAAYVELRADGEWRGSDGCNGQAGRWVLGPAGAFLAVTGPTTLIGCANVPVASWLDGARRVGLADGVLVLVDGQGTETARLTRAG</sequence>